<reference evidence="1 2" key="1">
    <citation type="submission" date="2021-01" db="EMBL/GenBank/DDBJ databases">
        <title>Genomic Encyclopedia of Type Strains, Phase IV (KMG-IV): sequencing the most valuable type-strain genomes for metagenomic binning, comparative biology and taxonomic classification.</title>
        <authorList>
            <person name="Goeker M."/>
        </authorList>
    </citation>
    <scope>NUCLEOTIDE SEQUENCE [LARGE SCALE GENOMIC DNA]</scope>
    <source>
        <strain evidence="1 2">DSM 25890</strain>
    </source>
</reference>
<dbReference type="Proteomes" id="UP001314796">
    <property type="component" value="Unassembled WGS sequence"/>
</dbReference>
<proteinExistence type="predicted"/>
<gene>
    <name evidence="1" type="ORF">JOC73_002318</name>
</gene>
<keyword evidence="2" id="KW-1185">Reference proteome</keyword>
<sequence length="171" mass="20091">MKLSKERHLFGSAFTFFGHINHRDTYIAHLEINYSIVGSSINSKSKLLKQIADQYVYMGYDVDFYHEPLVPERLEAIVIPELNMSITGYQVKGSKKVLDLDQYLRENVMDGYTEELAISKDYYEKLMDQVYGNLKKTKINHDKMETFYTPNIRFKEIDKVTADLLNRILKF</sequence>
<evidence type="ECO:0000313" key="2">
    <source>
        <dbReference type="Proteomes" id="UP001314796"/>
    </source>
</evidence>
<name>A0ABS2NT34_9FIRM</name>
<protein>
    <recommendedName>
        <fullName evidence="3">AAA domain-containing protein</fullName>
    </recommendedName>
</protein>
<evidence type="ECO:0008006" key="3">
    <source>
        <dbReference type="Google" id="ProtNLM"/>
    </source>
</evidence>
<comment type="caution">
    <text evidence="1">The sequence shown here is derived from an EMBL/GenBank/DDBJ whole genome shotgun (WGS) entry which is preliminary data.</text>
</comment>
<evidence type="ECO:0000313" key="1">
    <source>
        <dbReference type="EMBL" id="MBM7615744.1"/>
    </source>
</evidence>
<dbReference type="RefSeq" id="WP_204403297.1">
    <property type="nucleotide sequence ID" value="NZ_JAFBEE010000017.1"/>
</dbReference>
<dbReference type="EMBL" id="JAFBEE010000017">
    <property type="protein sequence ID" value="MBM7615744.1"/>
    <property type="molecule type" value="Genomic_DNA"/>
</dbReference>
<organism evidence="1 2">
    <name type="scientific">Alkaliphilus hydrothermalis</name>
    <dbReference type="NCBI Taxonomy" id="1482730"/>
    <lineage>
        <taxon>Bacteria</taxon>
        <taxon>Bacillati</taxon>
        <taxon>Bacillota</taxon>
        <taxon>Clostridia</taxon>
        <taxon>Peptostreptococcales</taxon>
        <taxon>Natronincolaceae</taxon>
        <taxon>Alkaliphilus</taxon>
    </lineage>
</organism>
<accession>A0ABS2NT34</accession>